<comment type="caution">
    <text evidence="2">The sequence shown here is derived from an EMBL/GenBank/DDBJ whole genome shotgun (WGS) entry which is preliminary data.</text>
</comment>
<accession>A0A646HIT7</accession>
<dbReference type="EMBL" id="VZBQ01000164">
    <property type="protein sequence ID" value="MQN91357.1"/>
    <property type="molecule type" value="Genomic_DNA"/>
</dbReference>
<protein>
    <submittedName>
        <fullName evidence="2">Uncharacterized protein</fullName>
    </submittedName>
</protein>
<dbReference type="EMBL" id="VZAH01000058">
    <property type="protein sequence ID" value="MQP13944.1"/>
    <property type="molecule type" value="Genomic_DNA"/>
</dbReference>
<dbReference type="Proteomes" id="UP000420635">
    <property type="component" value="Unassembled WGS sequence"/>
</dbReference>
<dbReference type="RefSeq" id="WP_153089450.1">
    <property type="nucleotide sequence ID" value="NZ_JAVRBH010000001.1"/>
</dbReference>
<evidence type="ECO:0000313" key="1">
    <source>
        <dbReference type="EMBL" id="MQN91357.1"/>
    </source>
</evidence>
<name>A0A646HIT7_9BACT</name>
<proteinExistence type="predicted"/>
<evidence type="ECO:0000313" key="2">
    <source>
        <dbReference type="EMBL" id="MQP13944.1"/>
    </source>
</evidence>
<reference evidence="3 4" key="1">
    <citation type="submission" date="2019-09" db="EMBL/GenBank/DDBJ databases">
        <title>Distinct polysaccharide growth profiles of human intestinal Prevotella copri isolates.</title>
        <authorList>
            <person name="Fehlner-Peach H."/>
            <person name="Magnabosco C."/>
            <person name="Raghavan V."/>
            <person name="Scher J.U."/>
            <person name="Tett A."/>
            <person name="Cox L.M."/>
            <person name="Gottsegen C."/>
            <person name="Watters A."/>
            <person name="Wiltshire- Gordon J.D."/>
            <person name="Segata N."/>
            <person name="Bonneau R."/>
            <person name="Littman D.R."/>
        </authorList>
    </citation>
    <scope>NUCLEOTIDE SEQUENCE [LARGE SCALE GENOMIC DNA]</scope>
    <source>
        <strain evidence="4">iAA917</strain>
        <strain evidence="2">IAA917</strain>
        <strain evidence="3">iP54</strain>
        <strain evidence="1">IP54</strain>
    </source>
</reference>
<dbReference type="AlphaFoldDB" id="A0A646HIT7"/>
<evidence type="ECO:0000313" key="4">
    <source>
        <dbReference type="Proteomes" id="UP000477980"/>
    </source>
</evidence>
<dbReference type="Proteomes" id="UP000477980">
    <property type="component" value="Unassembled WGS sequence"/>
</dbReference>
<sequence length="62" mass="7345">MKKKNKYCYGWAIWTNWGSGWEKESVYDKSCESYSQVKKDAKEYRIAGAQTRITNTRWLNAS</sequence>
<organism evidence="2 4">
    <name type="scientific">Segatella copri</name>
    <dbReference type="NCBI Taxonomy" id="165179"/>
    <lineage>
        <taxon>Bacteria</taxon>
        <taxon>Pseudomonadati</taxon>
        <taxon>Bacteroidota</taxon>
        <taxon>Bacteroidia</taxon>
        <taxon>Bacteroidales</taxon>
        <taxon>Prevotellaceae</taxon>
        <taxon>Segatella</taxon>
    </lineage>
</organism>
<dbReference type="OrthoDB" id="9956129at2"/>
<evidence type="ECO:0000313" key="3">
    <source>
        <dbReference type="Proteomes" id="UP000420635"/>
    </source>
</evidence>
<gene>
    <name evidence="2" type="ORF">F7D25_05880</name>
    <name evidence="1" type="ORF">F7D59_16240</name>
</gene>